<dbReference type="EMBL" id="BNAJ01000025">
    <property type="protein sequence ID" value="GHF65729.1"/>
    <property type="molecule type" value="Genomic_DNA"/>
</dbReference>
<feature type="domain" description="VWFA" evidence="2">
    <location>
        <begin position="42"/>
        <end position="248"/>
    </location>
</feature>
<sequence length="460" mass="49218">MLEAKVHPHREFLLAQTAGQKLFLTLTVTPTAQAQAARPDLSVVFVVDTSGSMREVVTEPTGTTGRTTTVDGKKYEIVKGARNKLELLTEALNGIIQSDLLRPEDRLALVKFDDMADVLVPFTPATDTQRLLAGVERLDWYSGGTNMGLGMQAGAKLLQGETGSRRMVLLTDGQAFDAPVVEEQAGVLAGLQIPVTTVGVGDEVNTELLTLITDRTQGQPIDVVPDTDNPQPPAVRATELPLALLGDLKQAANEVVTNVALSVRTVKDVVLDRVTRVQPTQTEVARADGPLQLGNVEAGIGATYVLEFTLPARPAARMRLAQLGLTYQVPGANYRGELPPLDVVVEFTGNESMAARVDPAVMQWVQQRNIEGLVAQATREARSDPAQAAKTLELARSMTQRLGNGAMTQVLDRAIGELGSSKTISLGTAKTMRLGAKTQTLKTSDGTLPSDEDIRRMTGA</sequence>
<dbReference type="InterPro" id="IPR051266">
    <property type="entry name" value="CLCR"/>
</dbReference>
<dbReference type="InterPro" id="IPR036465">
    <property type="entry name" value="vWFA_dom_sf"/>
</dbReference>
<dbReference type="SMART" id="SM00327">
    <property type="entry name" value="VWA"/>
    <property type="match status" value="1"/>
</dbReference>
<evidence type="ECO:0000313" key="4">
    <source>
        <dbReference type="EMBL" id="MBB5379251.1"/>
    </source>
</evidence>
<evidence type="ECO:0000313" key="6">
    <source>
        <dbReference type="Proteomes" id="UP000619376"/>
    </source>
</evidence>
<gene>
    <name evidence="3" type="ORF">GCM10017781_46820</name>
    <name evidence="4" type="ORF">HNQ07_004766</name>
</gene>
<evidence type="ECO:0000313" key="3">
    <source>
        <dbReference type="EMBL" id="GHF65729.1"/>
    </source>
</evidence>
<proteinExistence type="predicted"/>
<evidence type="ECO:0000313" key="5">
    <source>
        <dbReference type="Proteomes" id="UP000539473"/>
    </source>
</evidence>
<dbReference type="InterPro" id="IPR002035">
    <property type="entry name" value="VWF_A"/>
</dbReference>
<evidence type="ECO:0000256" key="1">
    <source>
        <dbReference type="SAM" id="MobiDB-lite"/>
    </source>
</evidence>
<dbReference type="Gene3D" id="3.40.50.410">
    <property type="entry name" value="von Willebrand factor, type A domain"/>
    <property type="match status" value="1"/>
</dbReference>
<evidence type="ECO:0000259" key="2">
    <source>
        <dbReference type="PROSITE" id="PS50234"/>
    </source>
</evidence>
<dbReference type="AlphaFoldDB" id="A0A7W8NRR1"/>
<dbReference type="Proteomes" id="UP000619376">
    <property type="component" value="Unassembled WGS sequence"/>
</dbReference>
<reference evidence="6" key="2">
    <citation type="journal article" date="2019" name="Int. J. Syst. Evol. Microbiol.">
        <title>The Global Catalogue of Microorganisms (GCM) 10K type strain sequencing project: providing services to taxonomists for standard genome sequencing and annotation.</title>
        <authorList>
            <consortium name="The Broad Institute Genomics Platform"/>
            <consortium name="The Broad Institute Genome Sequencing Center for Infectious Disease"/>
            <person name="Wu L."/>
            <person name="Ma J."/>
        </authorList>
    </citation>
    <scope>NUCLEOTIDE SEQUENCE [LARGE SCALE GENOMIC DNA]</scope>
    <source>
        <strain evidence="6">CGMCC 1.18437</strain>
    </source>
</reference>
<reference evidence="4 5" key="3">
    <citation type="submission" date="2020-08" db="EMBL/GenBank/DDBJ databases">
        <title>Genomic Encyclopedia of Type Strains, Phase IV (KMG-IV): sequencing the most valuable type-strain genomes for metagenomic binning, comparative biology and taxonomic classification.</title>
        <authorList>
            <person name="Goeker M."/>
        </authorList>
    </citation>
    <scope>NUCLEOTIDE SEQUENCE [LARGE SCALE GENOMIC DNA]</scope>
    <source>
        <strain evidence="4 5">DSM 27521</strain>
    </source>
</reference>
<accession>A0A7W8NRR1</accession>
<dbReference type="PANTHER" id="PTHR10579">
    <property type="entry name" value="CALCIUM-ACTIVATED CHLORIDE CHANNEL REGULATOR"/>
    <property type="match status" value="1"/>
</dbReference>
<keyword evidence="6" id="KW-1185">Reference proteome</keyword>
<dbReference type="RefSeq" id="WP_184116410.1">
    <property type="nucleotide sequence ID" value="NZ_BNAJ01000025.1"/>
</dbReference>
<dbReference type="EMBL" id="JACHFK010000025">
    <property type="protein sequence ID" value="MBB5379251.1"/>
    <property type="molecule type" value="Genomic_DNA"/>
</dbReference>
<feature type="region of interest" description="Disordered" evidence="1">
    <location>
        <begin position="441"/>
        <end position="460"/>
    </location>
</feature>
<organism evidence="4 5">
    <name type="scientific">Deinococcus metalli</name>
    <dbReference type="NCBI Taxonomy" id="1141878"/>
    <lineage>
        <taxon>Bacteria</taxon>
        <taxon>Thermotogati</taxon>
        <taxon>Deinococcota</taxon>
        <taxon>Deinococci</taxon>
        <taxon>Deinococcales</taxon>
        <taxon>Deinococcaceae</taxon>
        <taxon>Deinococcus</taxon>
    </lineage>
</organism>
<reference evidence="3" key="1">
    <citation type="journal article" date="2014" name="Int. J. Syst. Evol. Microbiol.">
        <title>Complete genome of a new Firmicutes species belonging to the dominant human colonic microbiota ('Ruminococcus bicirculans') reveals two chromosomes and a selective capacity to utilize plant glucans.</title>
        <authorList>
            <consortium name="NISC Comparative Sequencing Program"/>
            <person name="Wegmann U."/>
            <person name="Louis P."/>
            <person name="Goesmann A."/>
            <person name="Henrissat B."/>
            <person name="Duncan S.H."/>
            <person name="Flint H.J."/>
        </authorList>
    </citation>
    <scope>NUCLEOTIDE SEQUENCE</scope>
    <source>
        <strain evidence="3">CGMCC 1.18437</strain>
    </source>
</reference>
<dbReference type="Pfam" id="PF13519">
    <property type="entry name" value="VWA_2"/>
    <property type="match status" value="1"/>
</dbReference>
<dbReference type="Proteomes" id="UP000539473">
    <property type="component" value="Unassembled WGS sequence"/>
</dbReference>
<comment type="caution">
    <text evidence="4">The sequence shown here is derived from an EMBL/GenBank/DDBJ whole genome shotgun (WGS) entry which is preliminary data.</text>
</comment>
<dbReference type="PANTHER" id="PTHR10579:SF43">
    <property type="entry name" value="ZINC FINGER (C3HC4-TYPE RING FINGER) FAMILY PROTEIN"/>
    <property type="match status" value="1"/>
</dbReference>
<protein>
    <submittedName>
        <fullName evidence="4">Ca-activated chloride channel family protein</fullName>
    </submittedName>
</protein>
<reference evidence="3" key="4">
    <citation type="submission" date="2024-05" db="EMBL/GenBank/DDBJ databases">
        <authorList>
            <person name="Sun Q."/>
            <person name="Zhou Y."/>
        </authorList>
    </citation>
    <scope>NUCLEOTIDE SEQUENCE</scope>
    <source>
        <strain evidence="3">CGMCC 1.18437</strain>
    </source>
</reference>
<name>A0A7W8NRR1_9DEIO</name>
<dbReference type="PROSITE" id="PS50234">
    <property type="entry name" value="VWFA"/>
    <property type="match status" value="1"/>
</dbReference>
<dbReference type="SUPFAM" id="SSF53300">
    <property type="entry name" value="vWA-like"/>
    <property type="match status" value="1"/>
</dbReference>